<proteinExistence type="inferred from homology"/>
<dbReference type="GO" id="GO:0120112">
    <property type="term" value="P:UDP-glucose transmembrane transport into endoplasmic reticulum"/>
    <property type="evidence" value="ECO:0007669"/>
    <property type="project" value="EnsemblFungi"/>
</dbReference>
<accession>A0A1E3QI79</accession>
<dbReference type="STRING" id="984486.A0A1E3QI79"/>
<dbReference type="OrthoDB" id="1601at2759"/>
<protein>
    <recommendedName>
        <fullName evidence="9">UDP-galactose transporter homolog 1</fullName>
    </recommendedName>
</protein>
<feature type="transmembrane region" description="Helical" evidence="10">
    <location>
        <begin position="104"/>
        <end position="125"/>
    </location>
</feature>
<evidence type="ECO:0000313" key="11">
    <source>
        <dbReference type="EMBL" id="ODQ77399.1"/>
    </source>
</evidence>
<dbReference type="InterPro" id="IPR013657">
    <property type="entry name" value="SCL35B1-4/HUT1"/>
</dbReference>
<keyword evidence="3" id="KW-0813">Transport</keyword>
<keyword evidence="4" id="KW-0762">Sugar transport</keyword>
<feature type="transmembrane region" description="Helical" evidence="10">
    <location>
        <begin position="7"/>
        <end position="28"/>
    </location>
</feature>
<feature type="transmembrane region" description="Helical" evidence="10">
    <location>
        <begin position="294"/>
        <end position="313"/>
    </location>
</feature>
<evidence type="ECO:0000256" key="10">
    <source>
        <dbReference type="SAM" id="Phobius"/>
    </source>
</evidence>
<sequence>MTKQKGSLAILAVCVGGIYAAFISWSLLQEKINTKPYGSDNQVFRAPLVINLVQNVLACMVGTVYLSYKNGRKNPFIIGHFVLISITQSIASPVGYESLKHVDYLAFLLAKSCKLLPVMFIHIVVYQKKFPLYKYVVALLVTAGVITFTMSGRSGKLKDSTHDGQMLLGMAQLVCSMLLDGFTNSTQDQVFANNKGLVTGASLMAGLNLISFAVTGLYTCLFTNQLAYASDFVATHPSVLNDIMLFGLCGGLGQVFIFMTLESFDSLVLVTVTVTRKMFSMLLSVVLFGHYLGYGQWLGVVMVFGGIGLEAWLKVQSKKVEKKE</sequence>
<dbReference type="PANTHER" id="PTHR10778">
    <property type="entry name" value="SOLUTE CARRIER FAMILY 35 MEMBER B"/>
    <property type="match status" value="1"/>
</dbReference>
<evidence type="ECO:0000256" key="3">
    <source>
        <dbReference type="ARBA" id="ARBA00022448"/>
    </source>
</evidence>
<dbReference type="Proteomes" id="UP000094336">
    <property type="component" value="Unassembled WGS sequence"/>
</dbReference>
<comment type="similarity">
    <text evidence="2">Belongs to the nucleotide-sugar transporter family. SLC35B subfamily.</text>
</comment>
<comment type="subcellular location">
    <subcellularLocation>
        <location evidence="1">Endoplasmic reticulum membrane</location>
        <topology evidence="1">Multi-pass membrane protein</topology>
    </subcellularLocation>
</comment>
<feature type="transmembrane region" description="Helical" evidence="10">
    <location>
        <begin position="75"/>
        <end position="92"/>
    </location>
</feature>
<evidence type="ECO:0000256" key="9">
    <source>
        <dbReference type="ARBA" id="ARBA00041103"/>
    </source>
</evidence>
<dbReference type="GO" id="GO:0005789">
    <property type="term" value="C:endoplasmic reticulum membrane"/>
    <property type="evidence" value="ECO:0007669"/>
    <property type="project" value="UniProtKB-SubCell"/>
</dbReference>
<dbReference type="GO" id="GO:0005459">
    <property type="term" value="F:UDP-galactose transmembrane transporter activity"/>
    <property type="evidence" value="ECO:0007669"/>
    <property type="project" value="EnsemblFungi"/>
</dbReference>
<dbReference type="EMBL" id="KV454441">
    <property type="protein sequence ID" value="ODQ77399.1"/>
    <property type="molecule type" value="Genomic_DNA"/>
</dbReference>
<dbReference type="InterPro" id="IPR037185">
    <property type="entry name" value="EmrE-like"/>
</dbReference>
<dbReference type="Pfam" id="PF08449">
    <property type="entry name" value="UAA"/>
    <property type="match status" value="1"/>
</dbReference>
<dbReference type="AlphaFoldDB" id="A0A1E3QI79"/>
<dbReference type="PANTHER" id="PTHR10778:SF10">
    <property type="entry name" value="SOLUTE CARRIER FAMILY 35 MEMBER B1"/>
    <property type="match status" value="1"/>
</dbReference>
<evidence type="ECO:0000256" key="8">
    <source>
        <dbReference type="ARBA" id="ARBA00023136"/>
    </source>
</evidence>
<evidence type="ECO:0000256" key="6">
    <source>
        <dbReference type="ARBA" id="ARBA00022824"/>
    </source>
</evidence>
<evidence type="ECO:0000256" key="4">
    <source>
        <dbReference type="ARBA" id="ARBA00022597"/>
    </source>
</evidence>
<evidence type="ECO:0000256" key="7">
    <source>
        <dbReference type="ARBA" id="ARBA00022989"/>
    </source>
</evidence>
<feature type="transmembrane region" description="Helical" evidence="10">
    <location>
        <begin position="196"/>
        <end position="219"/>
    </location>
</feature>
<evidence type="ECO:0000256" key="5">
    <source>
        <dbReference type="ARBA" id="ARBA00022692"/>
    </source>
</evidence>
<evidence type="ECO:0000256" key="1">
    <source>
        <dbReference type="ARBA" id="ARBA00004477"/>
    </source>
</evidence>
<dbReference type="GeneID" id="30148777"/>
<feature type="transmembrane region" description="Helical" evidence="10">
    <location>
        <begin position="239"/>
        <end position="260"/>
    </location>
</feature>
<feature type="transmembrane region" description="Helical" evidence="10">
    <location>
        <begin position="132"/>
        <end position="152"/>
    </location>
</feature>
<evidence type="ECO:0000313" key="12">
    <source>
        <dbReference type="Proteomes" id="UP000094336"/>
    </source>
</evidence>
<keyword evidence="12" id="KW-1185">Reference proteome</keyword>
<organism evidence="11 12">
    <name type="scientific">Babjeviella inositovora NRRL Y-12698</name>
    <dbReference type="NCBI Taxonomy" id="984486"/>
    <lineage>
        <taxon>Eukaryota</taxon>
        <taxon>Fungi</taxon>
        <taxon>Dikarya</taxon>
        <taxon>Ascomycota</taxon>
        <taxon>Saccharomycotina</taxon>
        <taxon>Pichiomycetes</taxon>
        <taxon>Serinales incertae sedis</taxon>
        <taxon>Babjeviella</taxon>
    </lineage>
</organism>
<gene>
    <name evidence="11" type="ORF">BABINDRAFT_172912</name>
</gene>
<keyword evidence="7 10" id="KW-1133">Transmembrane helix</keyword>
<dbReference type="GO" id="GO:0005460">
    <property type="term" value="F:UDP-glucose transmembrane transporter activity"/>
    <property type="evidence" value="ECO:0007669"/>
    <property type="project" value="TreeGrafter"/>
</dbReference>
<feature type="transmembrane region" description="Helical" evidence="10">
    <location>
        <begin position="48"/>
        <end position="68"/>
    </location>
</feature>
<dbReference type="SUPFAM" id="SSF103481">
    <property type="entry name" value="Multidrug resistance efflux transporter EmrE"/>
    <property type="match status" value="1"/>
</dbReference>
<evidence type="ECO:0000256" key="2">
    <source>
        <dbReference type="ARBA" id="ARBA00010694"/>
    </source>
</evidence>
<dbReference type="GO" id="GO:0000139">
    <property type="term" value="C:Golgi membrane"/>
    <property type="evidence" value="ECO:0007669"/>
    <property type="project" value="TreeGrafter"/>
</dbReference>
<reference evidence="12" key="1">
    <citation type="submission" date="2016-05" db="EMBL/GenBank/DDBJ databases">
        <title>Comparative genomics of biotechnologically important yeasts.</title>
        <authorList>
            <consortium name="DOE Joint Genome Institute"/>
            <person name="Riley R."/>
            <person name="Haridas S."/>
            <person name="Wolfe K.H."/>
            <person name="Lopes M.R."/>
            <person name="Hittinger C.T."/>
            <person name="Goker M."/>
            <person name="Salamov A."/>
            <person name="Wisecaver J."/>
            <person name="Long T.M."/>
            <person name="Aerts A.L."/>
            <person name="Barry K."/>
            <person name="Choi C."/>
            <person name="Clum A."/>
            <person name="Coughlan A.Y."/>
            <person name="Deshpande S."/>
            <person name="Douglass A.P."/>
            <person name="Hanson S.J."/>
            <person name="Klenk H.-P."/>
            <person name="Labutti K."/>
            <person name="Lapidus A."/>
            <person name="Lindquist E."/>
            <person name="Lipzen A."/>
            <person name="Meier-Kolthoff J.P."/>
            <person name="Ohm R.A."/>
            <person name="Otillar R.P."/>
            <person name="Pangilinan J."/>
            <person name="Peng Y."/>
            <person name="Rokas A."/>
            <person name="Rosa C.A."/>
            <person name="Scheuner C."/>
            <person name="Sibirny A.A."/>
            <person name="Slot J.C."/>
            <person name="Stielow J.B."/>
            <person name="Sun H."/>
            <person name="Kurtzman C.P."/>
            <person name="Blackwell M."/>
            <person name="Grigoriev I.V."/>
            <person name="Jeffries T.W."/>
        </authorList>
    </citation>
    <scope>NUCLEOTIDE SEQUENCE [LARGE SCALE GENOMIC DNA]</scope>
    <source>
        <strain evidence="12">NRRL Y-12698</strain>
    </source>
</reference>
<dbReference type="RefSeq" id="XP_018982727.1">
    <property type="nucleotide sequence ID" value="XM_019130924.1"/>
</dbReference>
<keyword evidence="5 10" id="KW-0812">Transmembrane</keyword>
<keyword evidence="6" id="KW-0256">Endoplasmic reticulum</keyword>
<name>A0A1E3QI79_9ASCO</name>
<keyword evidence="8 10" id="KW-0472">Membrane</keyword>